<dbReference type="SUPFAM" id="SSF57667">
    <property type="entry name" value="beta-beta-alpha zinc fingers"/>
    <property type="match status" value="1"/>
</dbReference>
<dbReference type="InterPro" id="IPR036236">
    <property type="entry name" value="Znf_C2H2_sf"/>
</dbReference>
<dbReference type="Pfam" id="PF05699">
    <property type="entry name" value="Dimer_Tnp_hAT"/>
    <property type="match status" value="1"/>
</dbReference>
<evidence type="ECO:0000256" key="9">
    <source>
        <dbReference type="PROSITE-ProRule" id="PRU00027"/>
    </source>
</evidence>
<keyword evidence="7" id="KW-0804">Transcription</keyword>
<reference evidence="12" key="1">
    <citation type="submission" date="2022-03" db="EMBL/GenBank/DDBJ databases">
        <authorList>
            <person name="Sayadi A."/>
        </authorList>
    </citation>
    <scope>NUCLEOTIDE SEQUENCE</scope>
</reference>
<dbReference type="InterPro" id="IPR052035">
    <property type="entry name" value="ZnF_BED_domain_contain"/>
</dbReference>
<dbReference type="PROSITE" id="PS50808">
    <property type="entry name" value="ZF_BED"/>
    <property type="match status" value="1"/>
</dbReference>
<comment type="caution">
    <text evidence="12">The sequence shown here is derived from an EMBL/GenBank/DDBJ whole genome shotgun (WGS) entry which is preliminary data.</text>
</comment>
<dbReference type="GO" id="GO:0005634">
    <property type="term" value="C:nucleus"/>
    <property type="evidence" value="ECO:0007669"/>
    <property type="project" value="UniProtKB-SubCell"/>
</dbReference>
<dbReference type="GO" id="GO:0008270">
    <property type="term" value="F:zinc ion binding"/>
    <property type="evidence" value="ECO:0007669"/>
    <property type="project" value="UniProtKB-KW"/>
</dbReference>
<feature type="region of interest" description="Disordered" evidence="10">
    <location>
        <begin position="60"/>
        <end position="82"/>
    </location>
</feature>
<dbReference type="InterPro" id="IPR012337">
    <property type="entry name" value="RNaseH-like_sf"/>
</dbReference>
<comment type="subcellular location">
    <subcellularLocation>
        <location evidence="1">Nucleus</location>
    </subcellularLocation>
</comment>
<gene>
    <name evidence="12" type="ORF">ACAOBT_LOCUS22945</name>
</gene>
<evidence type="ECO:0000259" key="11">
    <source>
        <dbReference type="PROSITE" id="PS50808"/>
    </source>
</evidence>
<keyword evidence="3 9" id="KW-0863">Zinc-finger</keyword>
<evidence type="ECO:0000256" key="10">
    <source>
        <dbReference type="SAM" id="MobiDB-lite"/>
    </source>
</evidence>
<keyword evidence="2" id="KW-0479">Metal-binding</keyword>
<feature type="domain" description="BED-type" evidence="11">
    <location>
        <begin position="8"/>
        <end position="58"/>
    </location>
</feature>
<name>A0A9P0LHZ2_ACAOB</name>
<dbReference type="PANTHER" id="PTHR46481">
    <property type="entry name" value="ZINC FINGER BED DOMAIN-CONTAINING PROTEIN 4"/>
    <property type="match status" value="1"/>
</dbReference>
<sequence length="639" mass="72885">MATPNKRRKSSELWLHFEENENKMAKCRYCYQNLSFKTSVTNLRKHLSLKHPTVVVSPSDATSTDSALAQTKNSTNGKAMPSSNGTVLVTTADEASTSFSVSNCLIPNKVHTLYQEKVHNFVRKKVTPVMKKRYDELLMGLFIKDYQPFSIVEDEGFKNFVAALAPDYSLPGRKYLSDSLLHEMYNKCYESTREQMNQVKKICLTTDHWTSTANENYMGITAHFIDEDFKLRSKLIKCIKFEGEHTAVQIAAEMKRTAEEWSLLDKILIVITDNASNITNAVTKELMWKHFGCFAHKLNLVVRSALKSETLIIEKVKTIVNHFKRSPQATEKLLKAQRQLGNDNPLCVIQDVETRWNSTYHMIQRLVKIQEAIRSTVANLNAPKINMLSETEWKICEEICILLKPFEEATLEVSGENYLTGSVIIGIARGLNSVTKKAINLNYCENSTNFADQLVAGLEQRFPDLEKSRTIGVCTFLDPRFKLYIFENQEHAQDIKKQVINLVTAIINVKTAEASTGRQQPRLEAKKETDNSTEKNVLSYWAEFDNKMADLIPKGTATSQAILEVDRYCNDTIISRKDDPLLWWKNNQQLYPNLADLARKQLCMVATSVPCERLFSRSSLIISDRRTRLSATKVNKLLF</sequence>
<dbReference type="AlphaFoldDB" id="A0A9P0LHZ2"/>
<keyword evidence="13" id="KW-1185">Reference proteome</keyword>
<dbReference type="SUPFAM" id="SSF53098">
    <property type="entry name" value="Ribonuclease H-like"/>
    <property type="match status" value="1"/>
</dbReference>
<dbReference type="GO" id="GO:0046983">
    <property type="term" value="F:protein dimerization activity"/>
    <property type="evidence" value="ECO:0007669"/>
    <property type="project" value="InterPro"/>
</dbReference>
<evidence type="ECO:0000256" key="6">
    <source>
        <dbReference type="ARBA" id="ARBA00023125"/>
    </source>
</evidence>
<evidence type="ECO:0000256" key="4">
    <source>
        <dbReference type="ARBA" id="ARBA00022833"/>
    </source>
</evidence>
<dbReference type="InterPro" id="IPR003656">
    <property type="entry name" value="Znf_BED"/>
</dbReference>
<keyword evidence="8" id="KW-0539">Nucleus</keyword>
<keyword evidence="6" id="KW-0238">DNA-binding</keyword>
<protein>
    <recommendedName>
        <fullName evidence="11">BED-type domain-containing protein</fullName>
    </recommendedName>
</protein>
<dbReference type="SMART" id="SM00614">
    <property type="entry name" value="ZnF_BED"/>
    <property type="match status" value="1"/>
</dbReference>
<evidence type="ECO:0000256" key="1">
    <source>
        <dbReference type="ARBA" id="ARBA00004123"/>
    </source>
</evidence>
<dbReference type="OrthoDB" id="10060245at2759"/>
<evidence type="ECO:0000313" key="13">
    <source>
        <dbReference type="Proteomes" id="UP001152888"/>
    </source>
</evidence>
<dbReference type="Pfam" id="PF02892">
    <property type="entry name" value="zf-BED"/>
    <property type="match status" value="1"/>
</dbReference>
<evidence type="ECO:0000256" key="3">
    <source>
        <dbReference type="ARBA" id="ARBA00022771"/>
    </source>
</evidence>
<dbReference type="EMBL" id="CAKOFQ010007244">
    <property type="protein sequence ID" value="CAH1995955.1"/>
    <property type="molecule type" value="Genomic_DNA"/>
</dbReference>
<evidence type="ECO:0000256" key="5">
    <source>
        <dbReference type="ARBA" id="ARBA00023015"/>
    </source>
</evidence>
<accession>A0A9P0LHZ2</accession>
<evidence type="ECO:0000256" key="7">
    <source>
        <dbReference type="ARBA" id="ARBA00023163"/>
    </source>
</evidence>
<keyword evidence="5" id="KW-0805">Transcription regulation</keyword>
<dbReference type="Proteomes" id="UP001152888">
    <property type="component" value="Unassembled WGS sequence"/>
</dbReference>
<dbReference type="InterPro" id="IPR008906">
    <property type="entry name" value="HATC_C_dom"/>
</dbReference>
<dbReference type="GO" id="GO:0003677">
    <property type="term" value="F:DNA binding"/>
    <property type="evidence" value="ECO:0007669"/>
    <property type="project" value="UniProtKB-KW"/>
</dbReference>
<proteinExistence type="predicted"/>
<evidence type="ECO:0000256" key="8">
    <source>
        <dbReference type="ARBA" id="ARBA00023242"/>
    </source>
</evidence>
<dbReference type="SUPFAM" id="SSF140996">
    <property type="entry name" value="Hermes dimerisation domain"/>
    <property type="match status" value="1"/>
</dbReference>
<evidence type="ECO:0000313" key="12">
    <source>
        <dbReference type="EMBL" id="CAH1995955.1"/>
    </source>
</evidence>
<organism evidence="12 13">
    <name type="scientific">Acanthoscelides obtectus</name>
    <name type="common">Bean weevil</name>
    <name type="synonym">Bruchus obtectus</name>
    <dbReference type="NCBI Taxonomy" id="200917"/>
    <lineage>
        <taxon>Eukaryota</taxon>
        <taxon>Metazoa</taxon>
        <taxon>Ecdysozoa</taxon>
        <taxon>Arthropoda</taxon>
        <taxon>Hexapoda</taxon>
        <taxon>Insecta</taxon>
        <taxon>Pterygota</taxon>
        <taxon>Neoptera</taxon>
        <taxon>Endopterygota</taxon>
        <taxon>Coleoptera</taxon>
        <taxon>Polyphaga</taxon>
        <taxon>Cucujiformia</taxon>
        <taxon>Chrysomeloidea</taxon>
        <taxon>Chrysomelidae</taxon>
        <taxon>Bruchinae</taxon>
        <taxon>Bruchini</taxon>
        <taxon>Acanthoscelides</taxon>
    </lineage>
</organism>
<dbReference type="GO" id="GO:0009791">
    <property type="term" value="P:post-embryonic development"/>
    <property type="evidence" value="ECO:0007669"/>
    <property type="project" value="UniProtKB-ARBA"/>
</dbReference>
<keyword evidence="4" id="KW-0862">Zinc</keyword>
<evidence type="ECO:0000256" key="2">
    <source>
        <dbReference type="ARBA" id="ARBA00022723"/>
    </source>
</evidence>
<dbReference type="PANTHER" id="PTHR46481:SF10">
    <property type="entry name" value="ZINC FINGER BED DOMAIN-CONTAINING PROTEIN 39"/>
    <property type="match status" value="1"/>
</dbReference>